<accession>A0A8B5XQW0</accession>
<dbReference type="EMBL" id="VNKI01000012">
    <property type="protein sequence ID" value="TVX77207.1"/>
    <property type="molecule type" value="Genomic_DNA"/>
</dbReference>
<feature type="compositionally biased region" description="Polar residues" evidence="1">
    <location>
        <begin position="119"/>
        <end position="129"/>
    </location>
</feature>
<evidence type="ECO:0000259" key="2">
    <source>
        <dbReference type="Pfam" id="PF11181"/>
    </source>
</evidence>
<feature type="compositionally biased region" description="Basic and acidic residues" evidence="1">
    <location>
        <begin position="186"/>
        <end position="201"/>
    </location>
</feature>
<evidence type="ECO:0000313" key="4">
    <source>
        <dbReference type="Proteomes" id="UP000317770"/>
    </source>
</evidence>
<gene>
    <name evidence="3" type="ORF">FQP34_22560</name>
</gene>
<evidence type="ECO:0000313" key="3">
    <source>
        <dbReference type="EMBL" id="TVX77207.1"/>
    </source>
</evidence>
<feature type="compositionally biased region" description="Basic and acidic residues" evidence="1">
    <location>
        <begin position="165"/>
        <end position="178"/>
    </location>
</feature>
<feature type="compositionally biased region" description="Polar residues" evidence="1">
    <location>
        <begin position="239"/>
        <end position="254"/>
    </location>
</feature>
<proteinExistence type="predicted"/>
<feature type="region of interest" description="Disordered" evidence="1">
    <location>
        <begin position="119"/>
        <end position="274"/>
    </location>
</feature>
<protein>
    <recommendedName>
        <fullName evidence="2">General stress protein 17M-like domain-containing protein</fullName>
    </recommendedName>
</protein>
<feature type="domain" description="General stress protein 17M-like" evidence="2">
    <location>
        <begin position="5"/>
        <end position="106"/>
    </location>
</feature>
<name>A0A8B5XQW0_9BACI</name>
<dbReference type="InterPro" id="IPR025889">
    <property type="entry name" value="GSP17M-like_dom"/>
</dbReference>
<dbReference type="Proteomes" id="UP000317770">
    <property type="component" value="Unassembled WGS sequence"/>
</dbReference>
<sequence length="274" mass="30512">MGKTLYGVFNTEREIIQAIQSLKEKGVHEGEITVMADKKEDLDFVNEKRDGDVDVDVVTNSNDDSFIEKMKHFFLNEGSEDIRNRLGDLGLADSEATAYINEVEAGKFLILLDESETVSAQESVTSNRTQDTDELRAENPLKTGVVNNPDPNLFPETTANAYQTREVEAQPGRSEELHGNSANIFENKELDTKRAQEREIRGNSTGKYKVQKPGDYEGTLASDPHADPFSSDTDKALDTQGSLDQTVSTNALSDQQEEGLKDEYIKNRINTDNL</sequence>
<dbReference type="Pfam" id="PF11181">
    <property type="entry name" value="YflT"/>
    <property type="match status" value="1"/>
</dbReference>
<dbReference type="AlphaFoldDB" id="A0A8B5XQW0"/>
<dbReference type="RefSeq" id="WP_144480490.1">
    <property type="nucleotide sequence ID" value="NZ_VNKI01000012.1"/>
</dbReference>
<comment type="caution">
    <text evidence="3">The sequence shown here is derived from an EMBL/GenBank/DDBJ whole genome shotgun (WGS) entry which is preliminary data.</text>
</comment>
<feature type="compositionally biased region" description="Basic and acidic residues" evidence="1">
    <location>
        <begin position="130"/>
        <end position="139"/>
    </location>
</feature>
<organism evidence="3 4">
    <name type="scientific">Peribacillus simplex</name>
    <dbReference type="NCBI Taxonomy" id="1478"/>
    <lineage>
        <taxon>Bacteria</taxon>
        <taxon>Bacillati</taxon>
        <taxon>Bacillota</taxon>
        <taxon>Bacilli</taxon>
        <taxon>Bacillales</taxon>
        <taxon>Bacillaceae</taxon>
        <taxon>Peribacillus</taxon>
    </lineage>
</organism>
<reference evidence="3 4" key="1">
    <citation type="submission" date="2019-07" db="EMBL/GenBank/DDBJ databases">
        <title>Genome assembly of Bacillus simplex strain GGC-P6A.</title>
        <authorList>
            <person name="Jennings M.E."/>
            <person name="Barton H.A."/>
        </authorList>
    </citation>
    <scope>NUCLEOTIDE SEQUENCE [LARGE SCALE GENOMIC DNA]</scope>
    <source>
        <strain evidence="3 4">GGC-P6A</strain>
    </source>
</reference>
<feature type="compositionally biased region" description="Polar residues" evidence="1">
    <location>
        <begin position="145"/>
        <end position="163"/>
    </location>
</feature>
<evidence type="ECO:0000256" key="1">
    <source>
        <dbReference type="SAM" id="MobiDB-lite"/>
    </source>
</evidence>